<dbReference type="AlphaFoldDB" id="A0ABC9XKL1"/>
<gene>
    <name evidence="2" type="ORF">GRJ2_002246800</name>
</gene>
<dbReference type="Proteomes" id="UP001623348">
    <property type="component" value="Unassembled WGS sequence"/>
</dbReference>
<evidence type="ECO:0000313" key="3">
    <source>
        <dbReference type="Proteomes" id="UP001623348"/>
    </source>
</evidence>
<comment type="caution">
    <text evidence="2">The sequence shown here is derived from an EMBL/GenBank/DDBJ whole genome shotgun (WGS) entry which is preliminary data.</text>
</comment>
<organism evidence="2 3">
    <name type="scientific">Grus japonensis</name>
    <name type="common">Japanese crane</name>
    <name type="synonym">Red-crowned crane</name>
    <dbReference type="NCBI Taxonomy" id="30415"/>
    <lineage>
        <taxon>Eukaryota</taxon>
        <taxon>Metazoa</taxon>
        <taxon>Chordata</taxon>
        <taxon>Craniata</taxon>
        <taxon>Vertebrata</taxon>
        <taxon>Euteleostomi</taxon>
        <taxon>Archelosauria</taxon>
        <taxon>Archosauria</taxon>
        <taxon>Dinosauria</taxon>
        <taxon>Saurischia</taxon>
        <taxon>Theropoda</taxon>
        <taxon>Coelurosauria</taxon>
        <taxon>Aves</taxon>
        <taxon>Neognathae</taxon>
        <taxon>Neoaves</taxon>
        <taxon>Gruiformes</taxon>
        <taxon>Gruidae</taxon>
        <taxon>Grus</taxon>
    </lineage>
</organism>
<proteinExistence type="predicted"/>
<protein>
    <submittedName>
        <fullName evidence="2">Uncharacterized protein</fullName>
    </submittedName>
</protein>
<reference evidence="2 3" key="1">
    <citation type="submission" date="2024-06" db="EMBL/GenBank/DDBJ databases">
        <title>The draft genome of Grus japonensis, version 3.</title>
        <authorList>
            <person name="Nabeshima K."/>
            <person name="Suzuki S."/>
            <person name="Onuma M."/>
        </authorList>
    </citation>
    <scope>NUCLEOTIDE SEQUENCE [LARGE SCALE GENOMIC DNA]</scope>
    <source>
        <strain evidence="2 3">451A</strain>
    </source>
</reference>
<feature type="region of interest" description="Disordered" evidence="1">
    <location>
        <begin position="199"/>
        <end position="230"/>
    </location>
</feature>
<feature type="compositionally biased region" description="Acidic residues" evidence="1">
    <location>
        <begin position="204"/>
        <end position="215"/>
    </location>
</feature>
<dbReference type="EMBL" id="BAAFJT010000018">
    <property type="protein sequence ID" value="GAB0197814.1"/>
    <property type="molecule type" value="Genomic_DNA"/>
</dbReference>
<keyword evidence="3" id="KW-1185">Reference proteome</keyword>
<evidence type="ECO:0000313" key="2">
    <source>
        <dbReference type="EMBL" id="GAB0197814.1"/>
    </source>
</evidence>
<sequence length="230" mass="25145">MTPEEPLPWAQTVVPPGSHGTGGTAIGLQAFKASLVPHKGVDSLEYMWTSTSTEPAKGGCCLAKLTALTHVLPSSPKPGQQGSLEFVTEIAVEPAERSTRKAMYATELLQQIPGGSTTCASSPVKAELSASGQWEDAKNPDVQRQLISWVWELNCSAVFRWLQTLVKKVISLLLSHNSGNGAKELLHANTWSHRSFWGAREEEKQQEEEEEEEEDSAHSYLQGLSLYDSQ</sequence>
<accession>A0ABC9XKL1</accession>
<evidence type="ECO:0000256" key="1">
    <source>
        <dbReference type="SAM" id="MobiDB-lite"/>
    </source>
</evidence>
<name>A0ABC9XKL1_GRUJA</name>